<proteinExistence type="predicted"/>
<dbReference type="AlphaFoldDB" id="A0A0B6ZRK0"/>
<evidence type="ECO:0000313" key="1">
    <source>
        <dbReference type="EMBL" id="CEK70967.1"/>
    </source>
</evidence>
<gene>
    <name evidence="1" type="primary">ORF76387</name>
</gene>
<sequence>MSIDRQNKEHQNYVLMQVTEFDVLMQVTEFDVVRALECVEQISLMNIYKLTHKSWYVITESRIFLD</sequence>
<dbReference type="EMBL" id="HACG01024102">
    <property type="protein sequence ID" value="CEK70967.1"/>
    <property type="molecule type" value="Transcribed_RNA"/>
</dbReference>
<reference evidence="1" key="1">
    <citation type="submission" date="2014-12" db="EMBL/GenBank/DDBJ databases">
        <title>Insight into the proteome of Arion vulgaris.</title>
        <authorList>
            <person name="Aradska J."/>
            <person name="Bulat T."/>
            <person name="Smidak R."/>
            <person name="Sarate P."/>
            <person name="Gangsoo J."/>
            <person name="Sialana F."/>
            <person name="Bilban M."/>
            <person name="Lubec G."/>
        </authorList>
    </citation>
    <scope>NUCLEOTIDE SEQUENCE</scope>
    <source>
        <tissue evidence="1">Skin</tissue>
    </source>
</reference>
<accession>A0A0B6ZRK0</accession>
<name>A0A0B6ZRK0_9EUPU</name>
<organism evidence="1">
    <name type="scientific">Arion vulgaris</name>
    <dbReference type="NCBI Taxonomy" id="1028688"/>
    <lineage>
        <taxon>Eukaryota</taxon>
        <taxon>Metazoa</taxon>
        <taxon>Spiralia</taxon>
        <taxon>Lophotrochozoa</taxon>
        <taxon>Mollusca</taxon>
        <taxon>Gastropoda</taxon>
        <taxon>Heterobranchia</taxon>
        <taxon>Euthyneura</taxon>
        <taxon>Panpulmonata</taxon>
        <taxon>Eupulmonata</taxon>
        <taxon>Stylommatophora</taxon>
        <taxon>Helicina</taxon>
        <taxon>Arionoidea</taxon>
        <taxon>Arionidae</taxon>
        <taxon>Arion</taxon>
    </lineage>
</organism>
<protein>
    <submittedName>
        <fullName evidence="1">Uncharacterized protein</fullName>
    </submittedName>
</protein>